<feature type="transmembrane region" description="Helical" evidence="1">
    <location>
        <begin position="137"/>
        <end position="157"/>
    </location>
</feature>
<dbReference type="Proteomes" id="UP000626982">
    <property type="component" value="Unassembled WGS sequence"/>
</dbReference>
<evidence type="ECO:0000313" key="3">
    <source>
        <dbReference type="Proteomes" id="UP000626982"/>
    </source>
</evidence>
<gene>
    <name evidence="2" type="ORF">GCM10010968_04560</name>
</gene>
<feature type="transmembrane region" description="Helical" evidence="1">
    <location>
        <begin position="222"/>
        <end position="244"/>
    </location>
</feature>
<feature type="transmembrane region" description="Helical" evidence="1">
    <location>
        <begin position="375"/>
        <end position="393"/>
    </location>
</feature>
<feature type="transmembrane region" description="Helical" evidence="1">
    <location>
        <begin position="256"/>
        <end position="277"/>
    </location>
</feature>
<keyword evidence="1" id="KW-0812">Transmembrane</keyword>
<feature type="transmembrane region" description="Helical" evidence="1">
    <location>
        <begin position="336"/>
        <end position="355"/>
    </location>
</feature>
<name>A0ABQ2KC63_9MICO</name>
<protein>
    <submittedName>
        <fullName evidence="2">Uncharacterized protein</fullName>
    </submittedName>
</protein>
<keyword evidence="1" id="KW-0472">Membrane</keyword>
<evidence type="ECO:0000256" key="1">
    <source>
        <dbReference type="SAM" id="Phobius"/>
    </source>
</evidence>
<feature type="transmembrane region" description="Helical" evidence="1">
    <location>
        <begin position="297"/>
        <end position="316"/>
    </location>
</feature>
<keyword evidence="1" id="KW-1133">Transmembrane helix</keyword>
<sequence length="402" mass="39937">MLPASGGRGGRTRAPKRSGRARIGRVVSLDAARGLLVLATVAWLAAPRRPVPASQAWGAVGLDAIALPAFAVVAGCALAMAQHRGWTSGARVAGRALLLLALGVVIAAGAALVAGAATGARWAPEEGALGGLERISVGGPLVQLAVATAALGVLAAIARSWSAWAWTVVIATAIGAGSLWITTAICDGPNDACSPATLLVGGVADAAGVGTDPAVVATVTTVVAGLGLAIPAAAGAALVHALLRARSVPGAQRRRVVGYALLAATLFGVLGILAHFTPTVWGQAALQPSTAIWTPPLTLAVASLAAVLAAAMHPSIDTDLRGGTSALGAFAEPFAALGRCSLLAVGTTLAARTLLEALPAPSPVTWFARLGDIPSIVLALLVAAAWLALALAADRRGRRLRP</sequence>
<comment type="caution">
    <text evidence="2">The sequence shown here is derived from an EMBL/GenBank/DDBJ whole genome shotgun (WGS) entry which is preliminary data.</text>
</comment>
<dbReference type="EMBL" id="BMLM01000001">
    <property type="protein sequence ID" value="GGN78606.1"/>
    <property type="molecule type" value="Genomic_DNA"/>
</dbReference>
<feature type="transmembrane region" description="Helical" evidence="1">
    <location>
        <begin position="57"/>
        <end position="80"/>
    </location>
</feature>
<feature type="transmembrane region" description="Helical" evidence="1">
    <location>
        <begin position="164"/>
        <end position="181"/>
    </location>
</feature>
<accession>A0ABQ2KC63</accession>
<keyword evidence="3" id="KW-1185">Reference proteome</keyword>
<evidence type="ECO:0000313" key="2">
    <source>
        <dbReference type="EMBL" id="GGN78606.1"/>
    </source>
</evidence>
<feature type="transmembrane region" description="Helical" evidence="1">
    <location>
        <begin position="26"/>
        <end position="45"/>
    </location>
</feature>
<proteinExistence type="predicted"/>
<reference evidence="3" key="1">
    <citation type="journal article" date="2019" name="Int. J. Syst. Evol. Microbiol.">
        <title>The Global Catalogue of Microorganisms (GCM) 10K type strain sequencing project: providing services to taxonomists for standard genome sequencing and annotation.</title>
        <authorList>
            <consortium name="The Broad Institute Genomics Platform"/>
            <consortium name="The Broad Institute Genome Sequencing Center for Infectious Disease"/>
            <person name="Wu L."/>
            <person name="Ma J."/>
        </authorList>
    </citation>
    <scope>NUCLEOTIDE SEQUENCE [LARGE SCALE GENOMIC DNA]</scope>
    <source>
        <strain evidence="3">CGMCC 1.6960</strain>
    </source>
</reference>
<organism evidence="2 3">
    <name type="scientific">Agrococcus terreus</name>
    <dbReference type="NCBI Taxonomy" id="574649"/>
    <lineage>
        <taxon>Bacteria</taxon>
        <taxon>Bacillati</taxon>
        <taxon>Actinomycetota</taxon>
        <taxon>Actinomycetes</taxon>
        <taxon>Micrococcales</taxon>
        <taxon>Microbacteriaceae</taxon>
        <taxon>Agrococcus</taxon>
    </lineage>
</organism>
<feature type="transmembrane region" description="Helical" evidence="1">
    <location>
        <begin position="92"/>
        <end position="117"/>
    </location>
</feature>